<gene>
    <name evidence="1" type="ORF">GPZ80_05795</name>
</gene>
<dbReference type="InterPro" id="IPR010349">
    <property type="entry name" value="Asparaginase_II"/>
</dbReference>
<dbReference type="EMBL" id="JABVED010000002">
    <property type="protein sequence ID" value="MBC6446686.1"/>
    <property type="molecule type" value="Genomic_DNA"/>
</dbReference>
<protein>
    <submittedName>
        <fullName evidence="1">Asparaginase</fullName>
    </submittedName>
</protein>
<comment type="caution">
    <text evidence="1">The sequence shown here is derived from an EMBL/GenBank/DDBJ whole genome shotgun (WGS) entry which is preliminary data.</text>
</comment>
<sequence>MNPVLVEVLRSGFVESVHRGSLVVLDPDGEILLALGEVREPVFTRSCNKPLQGLGLLRAGLDLPDDADLAVGCASHSGEAEHVEQVLGILGKNGLTESDLGCPPDWPLNQAARNRVIAGGGGKRSAAMNCSGKHAAMLATSVQLGWDVRSYLDPDHPAQAAIAETVAEMTGEDISTIGVDGCGAPLFALTLEGLATGYRGLVLAEPGTRRRRVADAMRAHSHLVGGTDRDDTELMQAIPGVLVKGGAEGVHAMVLADGTSAALKIDDGAPRPRTPLLVGVLRALGYDAPELADMAEREILGGGVPVGSARLRPGLLDDLG</sequence>
<dbReference type="Proteomes" id="UP000734823">
    <property type="component" value="Unassembled WGS sequence"/>
</dbReference>
<proteinExistence type="predicted"/>
<name>A0ABR7L1W9_9PSEU</name>
<evidence type="ECO:0000313" key="2">
    <source>
        <dbReference type="Proteomes" id="UP000734823"/>
    </source>
</evidence>
<dbReference type="Pfam" id="PF06089">
    <property type="entry name" value="Asparaginase_II"/>
    <property type="match status" value="1"/>
</dbReference>
<dbReference type="PANTHER" id="PTHR42110:SF1">
    <property type="entry name" value="L-ASPARAGINASE, PUTATIVE (AFU_ORTHOLOGUE AFUA_3G11890)-RELATED"/>
    <property type="match status" value="1"/>
</dbReference>
<keyword evidence="2" id="KW-1185">Reference proteome</keyword>
<reference evidence="1 2" key="1">
    <citation type="submission" date="2020-06" db="EMBL/GenBank/DDBJ databases">
        <title>Actinokineospora xiongansis sp. nov., isolated from soil of Baiyangdian.</title>
        <authorList>
            <person name="Zhang X."/>
        </authorList>
    </citation>
    <scope>NUCLEOTIDE SEQUENCE [LARGE SCALE GENOMIC DNA]</scope>
    <source>
        <strain evidence="1 2">HBU206404</strain>
    </source>
</reference>
<organism evidence="1 2">
    <name type="scientific">Actinokineospora xionganensis</name>
    <dbReference type="NCBI Taxonomy" id="2684470"/>
    <lineage>
        <taxon>Bacteria</taxon>
        <taxon>Bacillati</taxon>
        <taxon>Actinomycetota</taxon>
        <taxon>Actinomycetes</taxon>
        <taxon>Pseudonocardiales</taxon>
        <taxon>Pseudonocardiaceae</taxon>
        <taxon>Actinokineospora</taxon>
    </lineage>
</organism>
<dbReference type="PANTHER" id="PTHR42110">
    <property type="entry name" value="L-ASPARAGINASE, PUTATIVE (AFU_ORTHOLOGUE AFUA_3G11890)-RELATED"/>
    <property type="match status" value="1"/>
</dbReference>
<evidence type="ECO:0000313" key="1">
    <source>
        <dbReference type="EMBL" id="MBC6446686.1"/>
    </source>
</evidence>
<accession>A0ABR7L1W9</accession>